<dbReference type="KEGG" id="bgz:XH91_05905"/>
<sequence length="224" mass="25614">MASFNNLLTALSGFAWPALLLVVLVYFRNELRSIALQFQRQLASGAALKWKDFEFRAIQIDVLDARQGSEYAQVPADKFLFEKRHKSYKENKNLFLVHRTSPSGQFHPFNKLPTYDITVYLLSHKNFGHLNDVKEVQYYFGHHFGLQQGEYGTKFVVKNGTDNFAVKTNAYGPMLCEARVVFHDGSETSVSRYLDFEGTGYRFSAATNASDIEKTKARSEEVRT</sequence>
<protein>
    <recommendedName>
        <fullName evidence="2">Prokaryotic YEATS domain-containing protein</fullName>
    </recommendedName>
</protein>
<dbReference type="InterPro" id="IPR046888">
    <property type="entry name" value="pYEATS"/>
</dbReference>
<dbReference type="RefSeq" id="WP_128949708.1">
    <property type="nucleotide sequence ID" value="NZ_CP030053.1"/>
</dbReference>
<name>A0AAE5WXK8_9BRAD</name>
<feature type="domain" description="Prokaryotic YEATS" evidence="2">
    <location>
        <begin position="115"/>
        <end position="195"/>
    </location>
</feature>
<proteinExistence type="predicted"/>
<keyword evidence="1" id="KW-0812">Transmembrane</keyword>
<gene>
    <name evidence="3" type="ORF">XH91_05905</name>
</gene>
<keyword evidence="1" id="KW-1133">Transmembrane helix</keyword>
<dbReference type="EMBL" id="CP030053">
    <property type="protein sequence ID" value="QAU44929.1"/>
    <property type="molecule type" value="Genomic_DNA"/>
</dbReference>
<accession>A0AAE5WXK8</accession>
<keyword evidence="1" id="KW-0472">Membrane</keyword>
<evidence type="ECO:0000256" key="1">
    <source>
        <dbReference type="SAM" id="Phobius"/>
    </source>
</evidence>
<evidence type="ECO:0000313" key="4">
    <source>
        <dbReference type="Proteomes" id="UP000288972"/>
    </source>
</evidence>
<evidence type="ECO:0000313" key="3">
    <source>
        <dbReference type="EMBL" id="QAU44929.1"/>
    </source>
</evidence>
<organism evidence="3 4">
    <name type="scientific">Bradyrhizobium guangzhouense</name>
    <dbReference type="NCBI Taxonomy" id="1325095"/>
    <lineage>
        <taxon>Bacteria</taxon>
        <taxon>Pseudomonadati</taxon>
        <taxon>Pseudomonadota</taxon>
        <taxon>Alphaproteobacteria</taxon>
        <taxon>Hyphomicrobiales</taxon>
        <taxon>Nitrobacteraceae</taxon>
        <taxon>Bradyrhizobium</taxon>
    </lineage>
</organism>
<feature type="transmembrane region" description="Helical" evidence="1">
    <location>
        <begin position="6"/>
        <end position="27"/>
    </location>
</feature>
<reference evidence="3 4" key="1">
    <citation type="submission" date="2018-06" db="EMBL/GenBank/DDBJ databases">
        <title>Comparative genomics of rhizobia nodulating Arachis hypogaea in China.</title>
        <authorList>
            <person name="Li Y."/>
        </authorList>
    </citation>
    <scope>NUCLEOTIDE SEQUENCE [LARGE SCALE GENOMIC DNA]</scope>
    <source>
        <strain evidence="3 4">CCBAU 51670</strain>
    </source>
</reference>
<dbReference type="Proteomes" id="UP000288972">
    <property type="component" value="Chromosome"/>
</dbReference>
<dbReference type="AlphaFoldDB" id="A0AAE5WXK8"/>
<dbReference type="Pfam" id="PF20305">
    <property type="entry name" value="pYEATS"/>
    <property type="match status" value="1"/>
</dbReference>
<evidence type="ECO:0000259" key="2">
    <source>
        <dbReference type="Pfam" id="PF20305"/>
    </source>
</evidence>